<protein>
    <submittedName>
        <fullName evidence="4">Uncharacterized protein</fullName>
    </submittedName>
</protein>
<evidence type="ECO:0000256" key="2">
    <source>
        <dbReference type="ARBA" id="ARBA00022777"/>
    </source>
</evidence>
<keyword evidence="5" id="KW-1185">Reference proteome</keyword>
<dbReference type="PANTHER" id="PTHR11139:SF119">
    <property type="entry name" value="SERINE_THREONINE-PROTEIN KINASE SMG1"/>
    <property type="match status" value="1"/>
</dbReference>
<proteinExistence type="predicted"/>
<dbReference type="EMBL" id="AJVK01028633">
    <property type="status" value="NOT_ANNOTATED_CDS"/>
    <property type="molecule type" value="Genomic_DNA"/>
</dbReference>
<dbReference type="SMART" id="SM00146">
    <property type="entry name" value="PI3Kc"/>
    <property type="match status" value="1"/>
</dbReference>
<dbReference type="InterPro" id="IPR036940">
    <property type="entry name" value="PI3/4_kinase_cat_sf"/>
</dbReference>
<dbReference type="GO" id="GO:0005737">
    <property type="term" value="C:cytoplasm"/>
    <property type="evidence" value="ECO:0007669"/>
    <property type="project" value="TreeGrafter"/>
</dbReference>
<keyword evidence="2" id="KW-0418">Kinase</keyword>
<evidence type="ECO:0000256" key="3">
    <source>
        <dbReference type="SAM" id="MobiDB-lite"/>
    </source>
</evidence>
<accession>A0A1B0GNC3</accession>
<dbReference type="PANTHER" id="PTHR11139">
    <property type="entry name" value="ATAXIA TELANGIECTASIA MUTATED ATM -RELATED"/>
    <property type="match status" value="1"/>
</dbReference>
<dbReference type="GO" id="GO:0016242">
    <property type="term" value="P:negative regulation of macroautophagy"/>
    <property type="evidence" value="ECO:0007669"/>
    <property type="project" value="TreeGrafter"/>
</dbReference>
<dbReference type="InterPro" id="IPR031559">
    <property type="entry name" value="SMG1"/>
</dbReference>
<sequence>MEENEDGMTGGSGNVRVVRKSKVNRVMLLEKKHSSPDRYGSASNLTKTRSDASSFGFPEDMRISKLLSRLCAERNVEGALDLCGKLKGVIVDPTNANYIRRSFDSILESCLTVLKEGPEECQGHVIEILGKIGVVMRQEFHQFRTGILKNFKGNKNLRGFMMRILQVTLELTREQEIDLSGQIPKLLDSLKDFLEKTDNVEVFTCVSGVIDTIAGQYPSQFRPYFTDIVDILVGWHLETEQTFKVKHHCGKILENFRPFWLRDIKFTVRLLDQIIEDIVLNSEDLASSGQEAQSVVFASFVGAFNTILKCIDVTNPEAVLAIGEDFLSEGYTKILAAAKTAILESPQDEEVVMTINETVGLFFDSNTGKFDNFREDIQGLIEIQLQRIEEYSPGQTLSLIFVILGYLRAMKTKISMEFIDLLVHQPHLLRERFSRNATVREALVKLWQEIVDVKNVAILEKTYSEIISELDAAMEVLRNPIGERKSMTRERGKFLVIFHLNSLARLAASSTSIIALYALKPSLLEMLTGNLSVTDELWQGFPMVHQAILGLLVAHCTNNGNFISSSGLLKGKVPHVINQMSPEDRTESPTSDNFEMILSTIDTLLKLPWIPQNSLYLILDWTHQLIHQSSAHCVPLKTNEIFSGIILTIQEMPIGRDSNITIKSGEILRDFLDKFTQVDQTIFPGLAEVCCIEMCSCDSKIREIYSEIFGKIPLNISLRQVNDFTGMAKKWSCHIRQMLQWHKSTATTNEIWPNHFRELLEGISFSPSSNFCDNLLREMFKRAWTAKPSSGEYSEAVLGDIRCLVAWIQWEAAQFCVSNKLRTPFGKPQETFLKIEAIVKEDARILDLKESSKVAGIETVIANQRHARILLGFMEALEKAIYNATEGTAFALPATEKPSRNFFHVNSSTCNEWFNRIRTAVDLVALHCMEPEMVIREAETKHESAFQEKFSKPIEELAVLLREPMKKVSPLMPWIKFKSLCGVFQQRVQKRSNYMLKMSDISPILAGLRESVISMPGIENSGKEQIHIRSVENMVQILNTKTKPKKLAFYGSDGNRYTYLFKGLEDLHLDERIMQFLSIANSMMNRTIDCNGNVSSYRARHYSVIPLGPQSGLISWVDGVLPIFSVYKKWQQREAGKPRKDREISQILRPSELFFSKLSPKLQERGMKVTDPRSTWPLEVLKEVLQELAQDTPKDLLSREFWCTSTTAAEWRQIVRNYSLSLAVMSVIGYIIGLGDRHLDNVLVNLSTGEIVHIDYNVCFEKGKTLRVPEKIPFRMTQNLENALGVTGIE</sequence>
<dbReference type="InterPro" id="IPR016024">
    <property type="entry name" value="ARM-type_fold"/>
</dbReference>
<dbReference type="InterPro" id="IPR000403">
    <property type="entry name" value="PI3/4_kinase_cat_dom"/>
</dbReference>
<dbReference type="SUPFAM" id="SSF56112">
    <property type="entry name" value="Protein kinase-like (PK-like)"/>
    <property type="match status" value="1"/>
</dbReference>
<dbReference type="EnsemblMetazoa" id="PPAI004490-RA">
    <property type="protein sequence ID" value="PPAI004490-PA"/>
    <property type="gene ID" value="PPAI004490"/>
</dbReference>
<dbReference type="PROSITE" id="PS00916">
    <property type="entry name" value="PI3_4_KINASE_2"/>
    <property type="match status" value="1"/>
</dbReference>
<evidence type="ECO:0000313" key="5">
    <source>
        <dbReference type="Proteomes" id="UP000092462"/>
    </source>
</evidence>
<dbReference type="Pfam" id="PF00454">
    <property type="entry name" value="PI3_PI4_kinase"/>
    <property type="match status" value="1"/>
</dbReference>
<dbReference type="Gene3D" id="1.25.10.10">
    <property type="entry name" value="Leucine-rich Repeat Variant"/>
    <property type="match status" value="1"/>
</dbReference>
<evidence type="ECO:0000313" key="4">
    <source>
        <dbReference type="EnsemblMetazoa" id="PPAI004490-PA"/>
    </source>
</evidence>
<dbReference type="Proteomes" id="UP000092462">
    <property type="component" value="Unassembled WGS sequence"/>
</dbReference>
<dbReference type="InterPro" id="IPR011009">
    <property type="entry name" value="Kinase-like_dom_sf"/>
</dbReference>
<dbReference type="InterPro" id="IPR018936">
    <property type="entry name" value="PI3/4_kinase_CS"/>
</dbReference>
<dbReference type="InterPro" id="IPR050517">
    <property type="entry name" value="DDR_Repair_Kinase"/>
</dbReference>
<dbReference type="GO" id="GO:0000184">
    <property type="term" value="P:nuclear-transcribed mRNA catabolic process, nonsense-mediated decay"/>
    <property type="evidence" value="ECO:0007669"/>
    <property type="project" value="InterPro"/>
</dbReference>
<dbReference type="Gene3D" id="1.10.1070.11">
    <property type="entry name" value="Phosphatidylinositol 3-/4-kinase, catalytic domain"/>
    <property type="match status" value="1"/>
</dbReference>
<dbReference type="GO" id="GO:0031929">
    <property type="term" value="P:TOR signaling"/>
    <property type="evidence" value="ECO:0007669"/>
    <property type="project" value="TreeGrafter"/>
</dbReference>
<dbReference type="VEuPathDB" id="VectorBase:PPAI004490"/>
<dbReference type="GO" id="GO:0005634">
    <property type="term" value="C:nucleus"/>
    <property type="evidence" value="ECO:0007669"/>
    <property type="project" value="TreeGrafter"/>
</dbReference>
<dbReference type="Gene3D" id="3.30.1010.10">
    <property type="entry name" value="Phosphatidylinositol 3-kinase Catalytic Subunit, Chain A, domain 4"/>
    <property type="match status" value="1"/>
</dbReference>
<dbReference type="PROSITE" id="PS50290">
    <property type="entry name" value="PI3_4_KINASE_3"/>
    <property type="match status" value="1"/>
</dbReference>
<dbReference type="Pfam" id="PF15785">
    <property type="entry name" value="SMG1"/>
    <property type="match status" value="1"/>
</dbReference>
<dbReference type="InterPro" id="IPR011989">
    <property type="entry name" value="ARM-like"/>
</dbReference>
<dbReference type="GO" id="GO:0031932">
    <property type="term" value="C:TORC2 complex"/>
    <property type="evidence" value="ECO:0007669"/>
    <property type="project" value="TreeGrafter"/>
</dbReference>
<dbReference type="SUPFAM" id="SSF48371">
    <property type="entry name" value="ARM repeat"/>
    <property type="match status" value="1"/>
</dbReference>
<dbReference type="GO" id="GO:0031931">
    <property type="term" value="C:TORC1 complex"/>
    <property type="evidence" value="ECO:0007669"/>
    <property type="project" value="TreeGrafter"/>
</dbReference>
<feature type="region of interest" description="Disordered" evidence="3">
    <location>
        <begin position="33"/>
        <end position="52"/>
    </location>
</feature>
<organism evidence="4 5">
    <name type="scientific">Phlebotomus papatasi</name>
    <name type="common">Sandfly</name>
    <dbReference type="NCBI Taxonomy" id="29031"/>
    <lineage>
        <taxon>Eukaryota</taxon>
        <taxon>Metazoa</taxon>
        <taxon>Ecdysozoa</taxon>
        <taxon>Arthropoda</taxon>
        <taxon>Hexapoda</taxon>
        <taxon>Insecta</taxon>
        <taxon>Pterygota</taxon>
        <taxon>Neoptera</taxon>
        <taxon>Endopterygota</taxon>
        <taxon>Diptera</taxon>
        <taxon>Nematocera</taxon>
        <taxon>Psychodoidea</taxon>
        <taxon>Psychodidae</taxon>
        <taxon>Phlebotomus</taxon>
        <taxon>Phlebotomus</taxon>
    </lineage>
</organism>
<evidence type="ECO:0000256" key="1">
    <source>
        <dbReference type="ARBA" id="ARBA00022679"/>
    </source>
</evidence>
<reference evidence="4" key="1">
    <citation type="submission" date="2022-08" db="UniProtKB">
        <authorList>
            <consortium name="EnsemblMetazoa"/>
        </authorList>
    </citation>
    <scope>IDENTIFICATION</scope>
    <source>
        <strain evidence="4">Israel</strain>
    </source>
</reference>
<name>A0A1B0GNC3_PHLPP</name>
<keyword evidence="1" id="KW-0808">Transferase</keyword>
<dbReference type="EMBL" id="AJVK01028634">
    <property type="status" value="NOT_ANNOTATED_CDS"/>
    <property type="molecule type" value="Genomic_DNA"/>
</dbReference>
<dbReference type="VEuPathDB" id="VectorBase:PPAPM1_003105"/>
<feature type="compositionally biased region" description="Polar residues" evidence="3">
    <location>
        <begin position="41"/>
        <end position="52"/>
    </location>
</feature>
<dbReference type="GO" id="GO:0004674">
    <property type="term" value="F:protein serine/threonine kinase activity"/>
    <property type="evidence" value="ECO:0007669"/>
    <property type="project" value="InterPro"/>
</dbReference>